<keyword evidence="4" id="KW-0806">Transcription termination</keyword>
<dbReference type="SMART" id="SM00738">
    <property type="entry name" value="NGN"/>
    <property type="match status" value="1"/>
</dbReference>
<evidence type="ECO:0000313" key="8">
    <source>
        <dbReference type="Proteomes" id="UP000236742"/>
    </source>
</evidence>
<dbReference type="InterPro" id="IPR005824">
    <property type="entry name" value="KOW"/>
</dbReference>
<proteinExistence type="inferred from homology"/>
<dbReference type="PANTHER" id="PTHR30265">
    <property type="entry name" value="RHO-INTERACTING TRANSCRIPTION TERMINATION FACTOR NUSG"/>
    <property type="match status" value="1"/>
</dbReference>
<protein>
    <recommendedName>
        <fullName evidence="4">Transcription termination/antitermination protein NusG</fullName>
    </recommendedName>
</protein>
<keyword evidence="8" id="KW-1185">Reference proteome</keyword>
<dbReference type="InterPro" id="IPR006645">
    <property type="entry name" value="NGN-like_dom"/>
</dbReference>
<dbReference type="Proteomes" id="UP000236742">
    <property type="component" value="Unassembled WGS sequence"/>
</dbReference>
<evidence type="ECO:0000256" key="1">
    <source>
        <dbReference type="ARBA" id="ARBA00022814"/>
    </source>
</evidence>
<keyword evidence="3 4" id="KW-0804">Transcription</keyword>
<dbReference type="SUPFAM" id="SSF82679">
    <property type="entry name" value="N-utilization substance G protein NusG, N-terminal domain"/>
    <property type="match status" value="1"/>
</dbReference>
<dbReference type="PANTHER" id="PTHR30265:SF7">
    <property type="entry name" value="TRANSCRIPTION ANTITERMINATION PROTEIN RFAH"/>
    <property type="match status" value="1"/>
</dbReference>
<dbReference type="InterPro" id="IPR043425">
    <property type="entry name" value="NusG-like"/>
</dbReference>
<dbReference type="InterPro" id="IPR036735">
    <property type="entry name" value="NGN_dom_sf"/>
</dbReference>
<dbReference type="Pfam" id="PF00467">
    <property type="entry name" value="KOW"/>
    <property type="match status" value="1"/>
</dbReference>
<keyword evidence="2 4" id="KW-0805">Transcription regulation</keyword>
<dbReference type="InterPro" id="IPR008991">
    <property type="entry name" value="Translation_prot_SH3-like_sf"/>
</dbReference>
<dbReference type="RefSeq" id="WP_104009074.1">
    <property type="nucleotide sequence ID" value="NZ_FNVD01000020.1"/>
</dbReference>
<dbReference type="Pfam" id="PF02357">
    <property type="entry name" value="NusG"/>
    <property type="match status" value="1"/>
</dbReference>
<dbReference type="GO" id="GO:0006354">
    <property type="term" value="P:DNA-templated transcription elongation"/>
    <property type="evidence" value="ECO:0007669"/>
    <property type="project" value="InterPro"/>
</dbReference>
<comment type="similarity">
    <text evidence="4">Belongs to the NusG family.</text>
</comment>
<dbReference type="CDD" id="cd06091">
    <property type="entry name" value="KOW_NusG"/>
    <property type="match status" value="1"/>
</dbReference>
<sequence>MSDMTSATDPAWSLVQLKPNGLNTALRNLGRQGFEVFVPRHSVTRRVGGRFRDRLEPLFPGYIFVEVGRAASPWRKINSTLGVARLVQFGSGGPAIVASALVEGLMARCNGDGVLEPISEIAPGDMVRISRGPFADFVAKVETIDKDRRVWMLLDLMGRQTRIAVSARDVSAA</sequence>
<evidence type="ECO:0000259" key="6">
    <source>
        <dbReference type="SMART" id="SM00739"/>
    </source>
</evidence>
<evidence type="ECO:0000259" key="5">
    <source>
        <dbReference type="SMART" id="SM00738"/>
    </source>
</evidence>
<comment type="function">
    <text evidence="4">Participates in transcription elongation, termination and antitermination.</text>
</comment>
<reference evidence="7 8" key="1">
    <citation type="submission" date="2016-10" db="EMBL/GenBank/DDBJ databases">
        <authorList>
            <person name="de Groot N.N."/>
        </authorList>
    </citation>
    <scope>NUCLEOTIDE SEQUENCE [LARGE SCALE GENOMIC DNA]</scope>
    <source>
        <strain evidence="7 8">DSM 23413</strain>
    </source>
</reference>
<feature type="domain" description="NusG-like N-terminal" evidence="5">
    <location>
        <begin position="9"/>
        <end position="109"/>
    </location>
</feature>
<dbReference type="CDD" id="cd09892">
    <property type="entry name" value="NGN_SP_RfaH"/>
    <property type="match status" value="1"/>
</dbReference>
<keyword evidence="1 4" id="KW-0889">Transcription antitermination</keyword>
<dbReference type="GO" id="GO:0031564">
    <property type="term" value="P:transcription antitermination"/>
    <property type="evidence" value="ECO:0007669"/>
    <property type="project" value="UniProtKB-KW"/>
</dbReference>
<dbReference type="SUPFAM" id="SSF50104">
    <property type="entry name" value="Translation proteins SH3-like domain"/>
    <property type="match status" value="1"/>
</dbReference>
<evidence type="ECO:0000256" key="3">
    <source>
        <dbReference type="ARBA" id="ARBA00023163"/>
    </source>
</evidence>
<name>A0A1H5YKT8_9RHOB</name>
<evidence type="ECO:0000256" key="2">
    <source>
        <dbReference type="ARBA" id="ARBA00023015"/>
    </source>
</evidence>
<dbReference type="GO" id="GO:0032784">
    <property type="term" value="P:regulation of DNA-templated transcription elongation"/>
    <property type="evidence" value="ECO:0007669"/>
    <property type="project" value="InterPro"/>
</dbReference>
<gene>
    <name evidence="7" type="ORF">SAMN05421751_1206</name>
</gene>
<dbReference type="PRINTS" id="PR00338">
    <property type="entry name" value="NUSGTNSCPFCT"/>
</dbReference>
<organism evidence="7 8">
    <name type="scientific">Jhaorihella thermophila</name>
    <dbReference type="NCBI Taxonomy" id="488547"/>
    <lineage>
        <taxon>Bacteria</taxon>
        <taxon>Pseudomonadati</taxon>
        <taxon>Pseudomonadota</taxon>
        <taxon>Alphaproteobacteria</taxon>
        <taxon>Rhodobacterales</taxon>
        <taxon>Paracoccaceae</taxon>
        <taxon>Jhaorihella</taxon>
    </lineage>
</organism>
<accession>A0A1H5YKT8</accession>
<evidence type="ECO:0000256" key="4">
    <source>
        <dbReference type="RuleBase" id="RU000538"/>
    </source>
</evidence>
<dbReference type="InterPro" id="IPR001062">
    <property type="entry name" value="Transcrpt_antiterm_NusG"/>
</dbReference>
<dbReference type="GO" id="GO:0005829">
    <property type="term" value="C:cytosol"/>
    <property type="evidence" value="ECO:0007669"/>
    <property type="project" value="TreeGrafter"/>
</dbReference>
<dbReference type="SMART" id="SM00739">
    <property type="entry name" value="KOW"/>
    <property type="match status" value="1"/>
</dbReference>
<dbReference type="GO" id="GO:0006353">
    <property type="term" value="P:DNA-templated transcription termination"/>
    <property type="evidence" value="ECO:0007669"/>
    <property type="project" value="UniProtKB-KW"/>
</dbReference>
<dbReference type="OrthoDB" id="9787731at2"/>
<feature type="domain" description="KOW" evidence="6">
    <location>
        <begin position="120"/>
        <end position="147"/>
    </location>
</feature>
<evidence type="ECO:0000313" key="7">
    <source>
        <dbReference type="EMBL" id="SEG24614.1"/>
    </source>
</evidence>
<dbReference type="EMBL" id="FNVD01000020">
    <property type="protein sequence ID" value="SEG24614.1"/>
    <property type="molecule type" value="Genomic_DNA"/>
</dbReference>
<dbReference type="AlphaFoldDB" id="A0A1H5YKT8"/>
<dbReference type="Gene3D" id="3.30.70.940">
    <property type="entry name" value="NusG, N-terminal domain"/>
    <property type="match status" value="1"/>
</dbReference>